<dbReference type="HOGENOM" id="CLU_3032992_0_0_1"/>
<gene>
    <name evidence="2" type="ORF">PAAG_11335</name>
</gene>
<feature type="region of interest" description="Disordered" evidence="1">
    <location>
        <begin position="24"/>
        <end position="55"/>
    </location>
</feature>
<evidence type="ECO:0000313" key="2">
    <source>
        <dbReference type="EMBL" id="KGQ01944.1"/>
    </source>
</evidence>
<dbReference type="Proteomes" id="UP000002059">
    <property type="component" value="Partially assembled WGS sequence"/>
</dbReference>
<dbReference type="GeneID" id="26970375"/>
<sequence length="55" mass="5861">MSGGHRALQISTTHKVLVSAEVPGVQYGGSPSVPPELADLGMEGETHGKRRQRYS</sequence>
<accession>A0A0A2VM46</accession>
<dbReference type="AlphaFoldDB" id="A0A0A2VM46"/>
<reference evidence="2 3" key="1">
    <citation type="journal article" date="2011" name="PLoS Genet.">
        <title>Comparative genomic analysis of human fungal pathogens causing paracoccidioidomycosis.</title>
        <authorList>
            <person name="Desjardins C.A."/>
            <person name="Champion M.D."/>
            <person name="Holder J.W."/>
            <person name="Muszewska A."/>
            <person name="Goldberg J."/>
            <person name="Bailao A.M."/>
            <person name="Brigido M.M."/>
            <person name="Ferreira M.E."/>
            <person name="Garcia A.M."/>
            <person name="Grynberg M."/>
            <person name="Gujja S."/>
            <person name="Heiman D.I."/>
            <person name="Henn M.R."/>
            <person name="Kodira C.D."/>
            <person name="Leon-Narvaez H."/>
            <person name="Longo L.V."/>
            <person name="Ma L.J."/>
            <person name="Malavazi I."/>
            <person name="Matsuo A.L."/>
            <person name="Morais F.V."/>
            <person name="Pereira M."/>
            <person name="Rodriguez-Brito S."/>
            <person name="Sakthikumar S."/>
            <person name="Salem-Izacc S.M."/>
            <person name="Sykes S.M."/>
            <person name="Teixeira M.M."/>
            <person name="Vallejo M.C."/>
            <person name="Walter M.E."/>
            <person name="Yandava C."/>
            <person name="Young S."/>
            <person name="Zeng Q."/>
            <person name="Zucker J."/>
            <person name="Felipe M.S."/>
            <person name="Goldman G.H."/>
            <person name="Haas B.J."/>
            <person name="McEwen J.G."/>
            <person name="Nino-Vega G."/>
            <person name="Puccia R."/>
            <person name="San-Blas G."/>
            <person name="Soares C.M."/>
            <person name="Birren B.W."/>
            <person name="Cuomo C.A."/>
        </authorList>
    </citation>
    <scope>NUCLEOTIDE SEQUENCE [LARGE SCALE GENOMIC DNA]</scope>
    <source>
        <strain evidence="3">ATCC MYA-826 / Pb01</strain>
    </source>
</reference>
<dbReference type="KEGG" id="pbl:PAAG_11335"/>
<keyword evidence="3" id="KW-1185">Reference proteome</keyword>
<dbReference type="EMBL" id="KN293994">
    <property type="protein sequence ID" value="KGQ01944.1"/>
    <property type="molecule type" value="Genomic_DNA"/>
</dbReference>
<name>A0A0A2VM46_PARBA</name>
<evidence type="ECO:0000256" key="1">
    <source>
        <dbReference type="SAM" id="MobiDB-lite"/>
    </source>
</evidence>
<evidence type="ECO:0000313" key="3">
    <source>
        <dbReference type="Proteomes" id="UP000002059"/>
    </source>
</evidence>
<dbReference type="VEuPathDB" id="FungiDB:PAAG_11335"/>
<proteinExistence type="predicted"/>
<protein>
    <submittedName>
        <fullName evidence="2">Uncharacterized protein</fullName>
    </submittedName>
</protein>
<dbReference type="RefSeq" id="XP_015703425.1">
    <property type="nucleotide sequence ID" value="XM_015847003.1"/>
</dbReference>
<organism evidence="2 3">
    <name type="scientific">Paracoccidioides lutzii (strain ATCC MYA-826 / Pb01)</name>
    <name type="common">Paracoccidioides brasiliensis</name>
    <dbReference type="NCBI Taxonomy" id="502779"/>
    <lineage>
        <taxon>Eukaryota</taxon>
        <taxon>Fungi</taxon>
        <taxon>Dikarya</taxon>
        <taxon>Ascomycota</taxon>
        <taxon>Pezizomycotina</taxon>
        <taxon>Eurotiomycetes</taxon>
        <taxon>Eurotiomycetidae</taxon>
        <taxon>Onygenales</taxon>
        <taxon>Ajellomycetaceae</taxon>
        <taxon>Paracoccidioides</taxon>
    </lineage>
</organism>